<keyword evidence="2" id="KW-1133">Transmembrane helix</keyword>
<feature type="region of interest" description="Disordered" evidence="1">
    <location>
        <begin position="46"/>
        <end position="77"/>
    </location>
</feature>
<comment type="caution">
    <text evidence="3">The sequence shown here is derived from an EMBL/GenBank/DDBJ whole genome shotgun (WGS) entry which is preliminary data.</text>
</comment>
<evidence type="ECO:0000313" key="4">
    <source>
        <dbReference type="Proteomes" id="UP000823868"/>
    </source>
</evidence>
<proteinExistence type="predicted"/>
<sequence length="184" mass="20183">MEVTPELVARLRQEADVSREEAARLLAAHEGSLLDTLLDLERQGRARPGRGGAYSTRPGQAVPPPTAAQAPPLSDKSGNGRFAHRLREGVWALLHILDPRTGNQVEIWWKGRLRTAVPIVILLVALVVVFHIIAPLLILGLLLGCRYRCAGPDLDRRAVNDVLGAVADAIEDLKRGKHRRNKKS</sequence>
<accession>A0A9D1YA25</accession>
<evidence type="ECO:0000256" key="1">
    <source>
        <dbReference type="SAM" id="MobiDB-lite"/>
    </source>
</evidence>
<organism evidence="3 4">
    <name type="scientific">Candidatus Flavonifractor merdigallinarum</name>
    <dbReference type="NCBI Taxonomy" id="2838589"/>
    <lineage>
        <taxon>Bacteria</taxon>
        <taxon>Bacillati</taxon>
        <taxon>Bacillota</taxon>
        <taxon>Clostridia</taxon>
        <taxon>Eubacteriales</taxon>
        <taxon>Oscillospiraceae</taxon>
        <taxon>Flavonifractor</taxon>
    </lineage>
</organism>
<protein>
    <recommendedName>
        <fullName evidence="5">DUF4342 domain-containing protein</fullName>
    </recommendedName>
</protein>
<dbReference type="Proteomes" id="UP000823868">
    <property type="component" value="Unassembled WGS sequence"/>
</dbReference>
<keyword evidence="2" id="KW-0812">Transmembrane</keyword>
<dbReference type="AlphaFoldDB" id="A0A9D1YA25"/>
<evidence type="ECO:0008006" key="5">
    <source>
        <dbReference type="Google" id="ProtNLM"/>
    </source>
</evidence>
<gene>
    <name evidence="3" type="ORF">H9841_10285</name>
</gene>
<dbReference type="EMBL" id="DXDX01000186">
    <property type="protein sequence ID" value="HIY22269.1"/>
    <property type="molecule type" value="Genomic_DNA"/>
</dbReference>
<reference evidence="3" key="2">
    <citation type="submission" date="2021-04" db="EMBL/GenBank/DDBJ databases">
        <authorList>
            <person name="Gilroy R."/>
        </authorList>
    </citation>
    <scope>NUCLEOTIDE SEQUENCE</scope>
    <source>
        <strain evidence="3">ChiBcec16_6824</strain>
    </source>
</reference>
<feature type="transmembrane region" description="Helical" evidence="2">
    <location>
        <begin position="119"/>
        <end position="143"/>
    </location>
</feature>
<name>A0A9D1YA25_9FIRM</name>
<evidence type="ECO:0000313" key="3">
    <source>
        <dbReference type="EMBL" id="HIY22269.1"/>
    </source>
</evidence>
<keyword evidence="2" id="KW-0472">Membrane</keyword>
<evidence type="ECO:0000256" key="2">
    <source>
        <dbReference type="SAM" id="Phobius"/>
    </source>
</evidence>
<reference evidence="3" key="1">
    <citation type="journal article" date="2021" name="PeerJ">
        <title>Extensive microbial diversity within the chicken gut microbiome revealed by metagenomics and culture.</title>
        <authorList>
            <person name="Gilroy R."/>
            <person name="Ravi A."/>
            <person name="Getino M."/>
            <person name="Pursley I."/>
            <person name="Horton D.L."/>
            <person name="Alikhan N.F."/>
            <person name="Baker D."/>
            <person name="Gharbi K."/>
            <person name="Hall N."/>
            <person name="Watson M."/>
            <person name="Adriaenssens E.M."/>
            <person name="Foster-Nyarko E."/>
            <person name="Jarju S."/>
            <person name="Secka A."/>
            <person name="Antonio M."/>
            <person name="Oren A."/>
            <person name="Chaudhuri R.R."/>
            <person name="La Ragione R."/>
            <person name="Hildebrand F."/>
            <person name="Pallen M.J."/>
        </authorList>
    </citation>
    <scope>NUCLEOTIDE SEQUENCE</scope>
    <source>
        <strain evidence="3">ChiBcec16_6824</strain>
    </source>
</reference>